<feature type="signal peptide" evidence="1">
    <location>
        <begin position="1"/>
        <end position="26"/>
    </location>
</feature>
<evidence type="ECO:0008006" key="4">
    <source>
        <dbReference type="Google" id="ProtNLM"/>
    </source>
</evidence>
<proteinExistence type="predicted"/>
<evidence type="ECO:0000313" key="3">
    <source>
        <dbReference type="Proteomes" id="UP000582837"/>
    </source>
</evidence>
<evidence type="ECO:0000313" key="2">
    <source>
        <dbReference type="EMBL" id="MBB6071938.1"/>
    </source>
</evidence>
<dbReference type="EMBL" id="JACHIA010000011">
    <property type="protein sequence ID" value="MBB6071938.1"/>
    <property type="molecule type" value="Genomic_DNA"/>
</dbReference>
<reference evidence="2 3" key="1">
    <citation type="submission" date="2020-08" db="EMBL/GenBank/DDBJ databases">
        <title>Genomic Encyclopedia of Type Strains, Phase IV (KMG-IV): sequencing the most valuable type-strain genomes for metagenomic binning, comparative biology and taxonomic classification.</title>
        <authorList>
            <person name="Goeker M."/>
        </authorList>
    </citation>
    <scope>NUCLEOTIDE SEQUENCE [LARGE SCALE GENOMIC DNA]</scope>
    <source>
        <strain evidence="2 3">DSM 29007</strain>
    </source>
</reference>
<dbReference type="InterPro" id="IPR023614">
    <property type="entry name" value="Porin_dom_sf"/>
</dbReference>
<gene>
    <name evidence="2" type="ORF">HNQ61_003598</name>
</gene>
<comment type="caution">
    <text evidence="2">The sequence shown here is derived from an EMBL/GenBank/DDBJ whole genome shotgun (WGS) entry which is preliminary data.</text>
</comment>
<evidence type="ECO:0000256" key="1">
    <source>
        <dbReference type="SAM" id="SignalP"/>
    </source>
</evidence>
<sequence length="365" mass="39004">MKNLIFPACAAALAFPALLAAQPAPADTAARITVGAFVDGYYGYDFARPRSHDRAFTTQAARHDEFAINLAHVEVRYAAPTVRGRLALQAGTSVQFNYAGEPDEIAGSQPNYLPLIQEATLGVQVAPSVWIDGGIMFSHIGSESWISIDNPNYTRSLPAEFSPYYETGVRATWQARSNLTAQINVVNGWQIISETNHDKGAGIRVDWLPVAPLTLSYSNYVGRDAAAATGEMDLRVLHDVSARWAADDRALLVGTVDFGSQDGANWIAGSLAGRYRLTPAVAVNGRIERLDDEDGVVAATGLDDAPGLVTNGASVGVDVTRGAAVWRTELRSLFGADGRPFPARGEDDGRANSSTLLVTSLSLRI</sequence>
<name>A0A841H1T6_9BACT</name>
<dbReference type="RefSeq" id="WP_170035385.1">
    <property type="nucleotide sequence ID" value="NZ_JABDTL010000001.1"/>
</dbReference>
<protein>
    <recommendedName>
        <fullName evidence="4">Porin</fullName>
    </recommendedName>
</protein>
<accession>A0A841H1T6</accession>
<keyword evidence="3" id="KW-1185">Reference proteome</keyword>
<dbReference type="Pfam" id="PF07642">
    <property type="entry name" value="BBP2"/>
    <property type="match status" value="1"/>
</dbReference>
<keyword evidence="1" id="KW-0732">Signal</keyword>
<dbReference type="AlphaFoldDB" id="A0A841H1T6"/>
<dbReference type="Proteomes" id="UP000582837">
    <property type="component" value="Unassembled WGS sequence"/>
</dbReference>
<organism evidence="2 3">
    <name type="scientific">Longimicrobium terrae</name>
    <dbReference type="NCBI Taxonomy" id="1639882"/>
    <lineage>
        <taxon>Bacteria</taxon>
        <taxon>Pseudomonadati</taxon>
        <taxon>Gemmatimonadota</taxon>
        <taxon>Longimicrobiia</taxon>
        <taxon>Longimicrobiales</taxon>
        <taxon>Longimicrobiaceae</taxon>
        <taxon>Longimicrobium</taxon>
    </lineage>
</organism>
<dbReference type="Gene3D" id="2.40.160.10">
    <property type="entry name" value="Porin"/>
    <property type="match status" value="1"/>
</dbReference>
<feature type="chain" id="PRO_5032987479" description="Porin" evidence="1">
    <location>
        <begin position="27"/>
        <end position="365"/>
    </location>
</feature>
<dbReference type="InterPro" id="IPR011486">
    <property type="entry name" value="BBP2"/>
</dbReference>